<accession>A0A1V1P6I7</accession>
<organism evidence="1 2">
    <name type="scientific">Candidatus Magnetoglobus multicellularis str. Araruama</name>
    <dbReference type="NCBI Taxonomy" id="890399"/>
    <lineage>
        <taxon>Bacteria</taxon>
        <taxon>Pseudomonadati</taxon>
        <taxon>Thermodesulfobacteriota</taxon>
        <taxon>Desulfobacteria</taxon>
        <taxon>Desulfobacterales</taxon>
        <taxon>Desulfobacteraceae</taxon>
        <taxon>Candidatus Magnetoglobus</taxon>
    </lineage>
</organism>
<comment type="caution">
    <text evidence="1">The sequence shown here is derived from an EMBL/GenBank/DDBJ whole genome shotgun (WGS) entry which is preliminary data.</text>
</comment>
<reference evidence="2" key="1">
    <citation type="submission" date="2012-11" db="EMBL/GenBank/DDBJ databases">
        <authorList>
            <person name="Lucero-Rivera Y.E."/>
            <person name="Tovar-Ramirez D."/>
        </authorList>
    </citation>
    <scope>NUCLEOTIDE SEQUENCE [LARGE SCALE GENOMIC DNA]</scope>
    <source>
        <strain evidence="2">Araruama</strain>
    </source>
</reference>
<sequence>MLFGAFNCIKIINKITLKMILYIICNKAITSGQIYTVRCKFNNSIKTNIIRMNILKAMAARQKNISNTIVMTPFAPF</sequence>
<proteinExistence type="predicted"/>
<gene>
    <name evidence="1" type="ORF">OMM_08848</name>
</gene>
<protein>
    <submittedName>
        <fullName evidence="1">Uncharacterized protein</fullName>
    </submittedName>
</protein>
<evidence type="ECO:0000313" key="1">
    <source>
        <dbReference type="EMBL" id="ETR70398.1"/>
    </source>
</evidence>
<dbReference type="Proteomes" id="UP000189670">
    <property type="component" value="Unassembled WGS sequence"/>
</dbReference>
<dbReference type="EMBL" id="ATBP01000431">
    <property type="protein sequence ID" value="ETR70398.1"/>
    <property type="molecule type" value="Genomic_DNA"/>
</dbReference>
<name>A0A1V1P6I7_9BACT</name>
<dbReference type="AlphaFoldDB" id="A0A1V1P6I7"/>
<evidence type="ECO:0000313" key="2">
    <source>
        <dbReference type="Proteomes" id="UP000189670"/>
    </source>
</evidence>